<evidence type="ECO:0000256" key="3">
    <source>
        <dbReference type="ARBA" id="ARBA00022989"/>
    </source>
</evidence>
<proteinExistence type="predicted"/>
<organism evidence="7 8">
    <name type="scientific">Caenorhabditis angaria</name>
    <dbReference type="NCBI Taxonomy" id="860376"/>
    <lineage>
        <taxon>Eukaryota</taxon>
        <taxon>Metazoa</taxon>
        <taxon>Ecdysozoa</taxon>
        <taxon>Nematoda</taxon>
        <taxon>Chromadorea</taxon>
        <taxon>Rhabditida</taxon>
        <taxon>Rhabditina</taxon>
        <taxon>Rhabditomorpha</taxon>
        <taxon>Rhabditoidea</taxon>
        <taxon>Rhabditidae</taxon>
        <taxon>Peloderinae</taxon>
        <taxon>Caenorhabditis</taxon>
    </lineage>
</organism>
<feature type="transmembrane region" description="Helical" evidence="5">
    <location>
        <begin position="121"/>
        <end position="140"/>
    </location>
</feature>
<dbReference type="AlphaFoldDB" id="A0A9P1N496"/>
<dbReference type="InterPro" id="IPR018817">
    <property type="entry name" value="7TM_GPCR_serpentine_rcpt_Srz"/>
</dbReference>
<gene>
    <name evidence="7" type="ORF">CAMP_LOCUS13170</name>
</gene>
<keyword evidence="2 5" id="KW-0812">Transmembrane</keyword>
<dbReference type="EMBL" id="CANHGI010000005">
    <property type="protein sequence ID" value="CAI5450533.1"/>
    <property type="molecule type" value="Genomic_DNA"/>
</dbReference>
<evidence type="ECO:0000256" key="4">
    <source>
        <dbReference type="ARBA" id="ARBA00023136"/>
    </source>
</evidence>
<reference evidence="7" key="1">
    <citation type="submission" date="2022-11" db="EMBL/GenBank/DDBJ databases">
        <authorList>
            <person name="Kikuchi T."/>
        </authorList>
    </citation>
    <scope>NUCLEOTIDE SEQUENCE</scope>
    <source>
        <strain evidence="7">PS1010</strain>
    </source>
</reference>
<dbReference type="Proteomes" id="UP001152747">
    <property type="component" value="Unassembled WGS sequence"/>
</dbReference>
<evidence type="ECO:0000256" key="2">
    <source>
        <dbReference type="ARBA" id="ARBA00022692"/>
    </source>
</evidence>
<name>A0A9P1N496_9PELO</name>
<evidence type="ECO:0000313" key="8">
    <source>
        <dbReference type="Proteomes" id="UP001152747"/>
    </source>
</evidence>
<feature type="transmembrane region" description="Helical" evidence="5">
    <location>
        <begin position="243"/>
        <end position="268"/>
    </location>
</feature>
<dbReference type="InterPro" id="IPR017452">
    <property type="entry name" value="GPCR_Rhodpsn_7TM"/>
</dbReference>
<feature type="transmembrane region" description="Helical" evidence="5">
    <location>
        <begin position="160"/>
        <end position="183"/>
    </location>
</feature>
<keyword evidence="4 5" id="KW-0472">Membrane</keyword>
<evidence type="ECO:0000259" key="6">
    <source>
        <dbReference type="PROSITE" id="PS50262"/>
    </source>
</evidence>
<dbReference type="Pfam" id="PF10325">
    <property type="entry name" value="7TM_GPCR_Srz"/>
    <property type="match status" value="1"/>
</dbReference>
<protein>
    <recommendedName>
        <fullName evidence="6">G-protein coupled receptors family 1 profile domain-containing protein</fullName>
    </recommendedName>
</protein>
<comment type="subcellular location">
    <subcellularLocation>
        <location evidence="1">Membrane</location>
    </subcellularLocation>
</comment>
<feature type="domain" description="G-protein coupled receptors family 1 profile" evidence="6">
    <location>
        <begin position="51"/>
        <end position="289"/>
    </location>
</feature>
<sequence length="289" mass="33533">MNISEYRSVNSFFIWKSFVFYHYAIIIIYALSVFIIFPIFVHFTKINREKDEQSSIYAITHHLYKITVVSQFTITLTAVSVIIVMFFLGEFEKIGGIVYLAYFIVVLSIVILYIFNQIVVPIQNLLIFLLALQRFLLYFYPNSEKYIVPSEKRFNVIMKWLYFISISASIFNFITKAQCVWSYLSASENISQCSYSIIVTVIYITLDLLVIFSSIFYICILISVRKITSMASEFMKTRPEKAILYQTLVLIIVKLLSVPLVIMVFIFITVGFEQTLTTNTVLDAVRCVA</sequence>
<keyword evidence="8" id="KW-1185">Reference proteome</keyword>
<dbReference type="PANTHER" id="PTHR31720">
    <property type="entry name" value="SERPENTINE RECEPTOR, CLASS Z-RELATED"/>
    <property type="match status" value="1"/>
</dbReference>
<dbReference type="PROSITE" id="PS50262">
    <property type="entry name" value="G_PROTEIN_RECEP_F1_2"/>
    <property type="match status" value="1"/>
</dbReference>
<feature type="transmembrane region" description="Helical" evidence="5">
    <location>
        <begin position="20"/>
        <end position="43"/>
    </location>
</feature>
<accession>A0A9P1N496</accession>
<evidence type="ECO:0000256" key="5">
    <source>
        <dbReference type="SAM" id="Phobius"/>
    </source>
</evidence>
<feature type="transmembrane region" description="Helical" evidence="5">
    <location>
        <begin position="195"/>
        <end position="222"/>
    </location>
</feature>
<dbReference type="GO" id="GO:0016020">
    <property type="term" value="C:membrane"/>
    <property type="evidence" value="ECO:0007669"/>
    <property type="project" value="UniProtKB-SubCell"/>
</dbReference>
<dbReference type="PANTHER" id="PTHR31720:SF12">
    <property type="entry name" value="SERPENTINE RECEPTOR, CLASS T-RELATED"/>
    <property type="match status" value="1"/>
</dbReference>
<feature type="transmembrane region" description="Helical" evidence="5">
    <location>
        <begin position="63"/>
        <end position="89"/>
    </location>
</feature>
<evidence type="ECO:0000313" key="7">
    <source>
        <dbReference type="EMBL" id="CAI5450533.1"/>
    </source>
</evidence>
<keyword evidence="3 5" id="KW-1133">Transmembrane helix</keyword>
<comment type="caution">
    <text evidence="7">The sequence shown here is derived from an EMBL/GenBank/DDBJ whole genome shotgun (WGS) entry which is preliminary data.</text>
</comment>
<evidence type="ECO:0000256" key="1">
    <source>
        <dbReference type="ARBA" id="ARBA00004370"/>
    </source>
</evidence>
<feature type="transmembrane region" description="Helical" evidence="5">
    <location>
        <begin position="96"/>
        <end position="115"/>
    </location>
</feature>